<accession>A0A0C5J283</accession>
<evidence type="ECO:0000259" key="8">
    <source>
        <dbReference type="PROSITE" id="PS51007"/>
    </source>
</evidence>
<evidence type="ECO:0000256" key="5">
    <source>
        <dbReference type="ARBA" id="ARBA00023004"/>
    </source>
</evidence>
<keyword evidence="7" id="KW-0732">Signal</keyword>
<dbReference type="PROSITE" id="PS51007">
    <property type="entry name" value="CYTC"/>
    <property type="match status" value="1"/>
</dbReference>
<dbReference type="Gene3D" id="1.10.760.10">
    <property type="entry name" value="Cytochrome c-like domain"/>
    <property type="match status" value="1"/>
</dbReference>
<feature type="domain" description="Cytochrome c" evidence="8">
    <location>
        <begin position="12"/>
        <end position="105"/>
    </location>
</feature>
<proteinExistence type="predicted"/>
<dbReference type="SUPFAM" id="SSF46626">
    <property type="entry name" value="Cytochrome c"/>
    <property type="match status" value="1"/>
</dbReference>
<keyword evidence="1" id="KW-0813">Transport</keyword>
<dbReference type="GO" id="GO:0009055">
    <property type="term" value="F:electron transfer activity"/>
    <property type="evidence" value="ECO:0007669"/>
    <property type="project" value="InterPro"/>
</dbReference>
<keyword evidence="5 6" id="KW-0408">Iron</keyword>
<feature type="signal peptide" evidence="7">
    <location>
        <begin position="1"/>
        <end position="22"/>
    </location>
</feature>
<dbReference type="InterPro" id="IPR002324">
    <property type="entry name" value="Cyt_c_ID"/>
</dbReference>
<keyword evidence="10" id="KW-1185">Reference proteome</keyword>
<evidence type="ECO:0000256" key="7">
    <source>
        <dbReference type="SAM" id="SignalP"/>
    </source>
</evidence>
<evidence type="ECO:0000256" key="2">
    <source>
        <dbReference type="ARBA" id="ARBA00022617"/>
    </source>
</evidence>
<evidence type="ECO:0000313" key="9">
    <source>
        <dbReference type="EMBL" id="AJP49147.1"/>
    </source>
</evidence>
<dbReference type="InterPro" id="IPR036909">
    <property type="entry name" value="Cyt_c-like_dom_sf"/>
</dbReference>
<gene>
    <name evidence="9" type="ORF">PG1C_13310</name>
</gene>
<dbReference type="Proteomes" id="UP000061603">
    <property type="component" value="Chromosome"/>
</dbReference>
<feature type="binding site" description="axial binding residue" evidence="6">
    <location>
        <position position="83"/>
    </location>
    <ligand>
        <name>heme c</name>
        <dbReference type="ChEBI" id="CHEBI:61717"/>
    </ligand>
    <ligandPart>
        <name>Fe</name>
        <dbReference type="ChEBI" id="CHEBI:18248"/>
    </ligandPart>
</feature>
<keyword evidence="3 6" id="KW-0479">Metal-binding</keyword>
<dbReference type="RefSeq" id="WP_202635251.1">
    <property type="nucleotide sequence ID" value="NZ_CP010554.1"/>
</dbReference>
<evidence type="ECO:0000256" key="1">
    <source>
        <dbReference type="ARBA" id="ARBA00022448"/>
    </source>
</evidence>
<organism evidence="9 10">
    <name type="scientific">Rugosibacter aromaticivorans</name>
    <dbReference type="NCBI Taxonomy" id="1565605"/>
    <lineage>
        <taxon>Bacteria</taxon>
        <taxon>Pseudomonadati</taxon>
        <taxon>Pseudomonadota</taxon>
        <taxon>Betaproteobacteria</taxon>
        <taxon>Nitrosomonadales</taxon>
        <taxon>Sterolibacteriaceae</taxon>
        <taxon>Rugosibacter</taxon>
    </lineage>
</organism>
<keyword evidence="4" id="KW-0249">Electron transport</keyword>
<dbReference type="STRING" id="1565605.PG1C_13310"/>
<evidence type="ECO:0000256" key="6">
    <source>
        <dbReference type="PIRSR" id="PIRSR602324-1"/>
    </source>
</evidence>
<dbReference type="GO" id="GO:0005506">
    <property type="term" value="F:iron ion binding"/>
    <property type="evidence" value="ECO:0007669"/>
    <property type="project" value="InterPro"/>
</dbReference>
<feature type="chain" id="PRO_5002178566" description="Cytochrome c domain-containing protein" evidence="7">
    <location>
        <begin position="23"/>
        <end position="106"/>
    </location>
</feature>
<sequence length="106" mass="10982">MKLVIASALVAVGILSSASAFASKEKDLATKSACMACHAVDKKLVGPAYQDVAKKYAGDKTAEAKLVEKVKKGGSGVWGPIPMPPNAAVKDEDIKTLVKWVLAGAK</sequence>
<dbReference type="HOGENOM" id="CLU_133112_1_1_4"/>
<dbReference type="GO" id="GO:0020037">
    <property type="term" value="F:heme binding"/>
    <property type="evidence" value="ECO:0007669"/>
    <property type="project" value="InterPro"/>
</dbReference>
<dbReference type="EMBL" id="CP010554">
    <property type="protein sequence ID" value="AJP49147.1"/>
    <property type="molecule type" value="Genomic_DNA"/>
</dbReference>
<evidence type="ECO:0000313" key="10">
    <source>
        <dbReference type="Proteomes" id="UP000061603"/>
    </source>
</evidence>
<dbReference type="PATRIC" id="fig|1565605.3.peg.2819"/>
<dbReference type="KEGG" id="rbu:PG1C_13310"/>
<keyword evidence="2 6" id="KW-0349">Heme</keyword>
<reference evidence="9 10" key="1">
    <citation type="journal article" date="2015" name="Genome Announc.">
        <title>Complete Genome Sequence of a Novel Bacterium within the Family Rhodocyclaceae That Degrades Polycyclic Aromatic Hydrocarbons.</title>
        <authorList>
            <person name="Singleton D.R."/>
            <person name="Dickey A.N."/>
            <person name="Scholl E.H."/>
            <person name="Wright F.A."/>
            <person name="Aitken M.D."/>
        </authorList>
    </citation>
    <scope>NUCLEOTIDE SEQUENCE [LARGE SCALE GENOMIC DNA]</scope>
    <source>
        <strain evidence="10">PG1-Ca6</strain>
    </source>
</reference>
<feature type="binding site" description="axial binding residue" evidence="6">
    <location>
        <position position="38"/>
    </location>
    <ligand>
        <name>heme c</name>
        <dbReference type="ChEBI" id="CHEBI:61717"/>
    </ligand>
    <ligandPart>
        <name>Fe</name>
        <dbReference type="ChEBI" id="CHEBI:18248"/>
    </ligandPart>
</feature>
<feature type="binding site" description="covalent" evidence="6">
    <location>
        <position position="34"/>
    </location>
    <ligand>
        <name>heme c</name>
        <dbReference type="ChEBI" id="CHEBI:61717"/>
    </ligand>
</feature>
<comment type="PTM">
    <text evidence="6">Binds 1 heme c group covalently per subunit.</text>
</comment>
<protein>
    <recommendedName>
        <fullName evidence="8">Cytochrome c domain-containing protein</fullName>
    </recommendedName>
</protein>
<evidence type="ECO:0000256" key="4">
    <source>
        <dbReference type="ARBA" id="ARBA00022982"/>
    </source>
</evidence>
<dbReference type="Pfam" id="PF00034">
    <property type="entry name" value="Cytochrom_C"/>
    <property type="match status" value="1"/>
</dbReference>
<dbReference type="InterPro" id="IPR009056">
    <property type="entry name" value="Cyt_c-like_dom"/>
</dbReference>
<evidence type="ECO:0000256" key="3">
    <source>
        <dbReference type="ARBA" id="ARBA00022723"/>
    </source>
</evidence>
<name>A0A0C5J283_9PROT</name>
<dbReference type="AlphaFoldDB" id="A0A0C5J283"/>
<dbReference type="PRINTS" id="PR00606">
    <property type="entry name" value="CYTCHROMECID"/>
</dbReference>